<gene>
    <name evidence="2" type="ORF">OL599_08875</name>
</gene>
<dbReference type="EMBL" id="JAPDNT010000004">
    <property type="protein sequence ID" value="MCW3474696.1"/>
    <property type="molecule type" value="Genomic_DNA"/>
</dbReference>
<feature type="transmembrane region" description="Helical" evidence="1">
    <location>
        <begin position="20"/>
        <end position="40"/>
    </location>
</feature>
<keyword evidence="1" id="KW-0472">Membrane</keyword>
<evidence type="ECO:0000256" key="1">
    <source>
        <dbReference type="SAM" id="Phobius"/>
    </source>
</evidence>
<comment type="caution">
    <text evidence="2">The sequence shown here is derived from an EMBL/GenBank/DDBJ whole genome shotgun (WGS) entry which is preliminary data.</text>
</comment>
<reference evidence="2" key="1">
    <citation type="submission" date="2022-09" db="EMBL/GenBank/DDBJ databases">
        <title>Rhodovastum sp. nov. RN2-1 isolated from soil in Seongnam, South Korea.</title>
        <authorList>
            <person name="Le N.T."/>
        </authorList>
    </citation>
    <scope>NUCLEOTIDE SEQUENCE</scope>
    <source>
        <strain evidence="2">RN2-1</strain>
    </source>
</reference>
<evidence type="ECO:0000313" key="2">
    <source>
        <dbReference type="EMBL" id="MCW3474696.1"/>
    </source>
</evidence>
<accession>A0AA41YJA7</accession>
<sequence length="120" mass="12521">MSQTDSTPPIPPAQPQLGWLVRIAFSGLAAIGLVVLWRLWRLAAEVPAMELGGLVARHGAVLIGVPAAAVLALFLIGIVRAIDGPIEFDVLGLRARGAGAAIILWIAAFVAIGLSIRAVW</sequence>
<organism evidence="2 3">
    <name type="scientific">Limobrevibacterium gyesilva</name>
    <dbReference type="NCBI Taxonomy" id="2991712"/>
    <lineage>
        <taxon>Bacteria</taxon>
        <taxon>Pseudomonadati</taxon>
        <taxon>Pseudomonadota</taxon>
        <taxon>Alphaproteobacteria</taxon>
        <taxon>Acetobacterales</taxon>
        <taxon>Acetobacteraceae</taxon>
        <taxon>Limobrevibacterium</taxon>
    </lineage>
</organism>
<feature type="transmembrane region" description="Helical" evidence="1">
    <location>
        <begin position="102"/>
        <end position="119"/>
    </location>
</feature>
<keyword evidence="1" id="KW-0812">Transmembrane</keyword>
<dbReference type="RefSeq" id="WP_264713340.1">
    <property type="nucleotide sequence ID" value="NZ_JAPDNT010000004.1"/>
</dbReference>
<protein>
    <submittedName>
        <fullName evidence="2">Uncharacterized protein</fullName>
    </submittedName>
</protein>
<proteinExistence type="predicted"/>
<reference evidence="2" key="2">
    <citation type="submission" date="2022-10" db="EMBL/GenBank/DDBJ databases">
        <authorList>
            <person name="Trinh H.N."/>
        </authorList>
    </citation>
    <scope>NUCLEOTIDE SEQUENCE</scope>
    <source>
        <strain evidence="2">RN2-1</strain>
    </source>
</reference>
<name>A0AA41YJA7_9PROT</name>
<keyword evidence="1" id="KW-1133">Transmembrane helix</keyword>
<evidence type="ECO:0000313" key="3">
    <source>
        <dbReference type="Proteomes" id="UP001165679"/>
    </source>
</evidence>
<feature type="transmembrane region" description="Helical" evidence="1">
    <location>
        <begin position="60"/>
        <end position="82"/>
    </location>
</feature>
<dbReference type="AlphaFoldDB" id="A0AA41YJA7"/>
<keyword evidence="3" id="KW-1185">Reference proteome</keyword>
<dbReference type="Proteomes" id="UP001165679">
    <property type="component" value="Unassembled WGS sequence"/>
</dbReference>